<dbReference type="GeneID" id="30035835"/>
<keyword evidence="3" id="KW-0812">Transmembrane</keyword>
<accession>A0A167BYH7</accession>
<keyword evidence="6" id="KW-0496">Mitochondrion</keyword>
<keyword evidence="7" id="KW-0472">Membrane</keyword>
<evidence type="ECO:0000256" key="5">
    <source>
        <dbReference type="ARBA" id="ARBA00022989"/>
    </source>
</evidence>
<evidence type="ECO:0000313" key="10">
    <source>
        <dbReference type="Proteomes" id="UP000189580"/>
    </source>
</evidence>
<keyword evidence="4" id="KW-0999">Mitochondrion inner membrane</keyword>
<dbReference type="KEGG" id="slb:AWJ20_3777"/>
<dbReference type="Proteomes" id="UP000189580">
    <property type="component" value="Chromosome c"/>
</dbReference>
<comment type="similarity">
    <text evidence="2">Belongs to the MGR1 family.</text>
</comment>
<proteinExistence type="inferred from homology"/>
<sequence length="237" mass="26619">MILASLELVRLQLPTDPWQQDAARARQQAVRKGQNPSFWFGPTGYRAVEYKEWKRRMDQALNKAQNVGKSVNLAKEVYSEIRENNRQLSHKILEELKRENEQDAQTRENKALIELKEEEGHDIASSSSASTSNSNINSSTSDSRNLNTNNNNNSNGKSATGEKSRTDSLSVDSLMSAIESLSTTKSDEWDALEPWEKLRLETDIAVRIMPHTRGVQEQAADKSLSINLSLDDDSPST</sequence>
<evidence type="ECO:0000256" key="3">
    <source>
        <dbReference type="ARBA" id="ARBA00022692"/>
    </source>
</evidence>
<feature type="region of interest" description="Disordered" evidence="8">
    <location>
        <begin position="214"/>
        <end position="237"/>
    </location>
</feature>
<evidence type="ECO:0000256" key="1">
    <source>
        <dbReference type="ARBA" id="ARBA00004448"/>
    </source>
</evidence>
<dbReference type="EMBL" id="CP014500">
    <property type="protein sequence ID" value="ANB10983.1"/>
    <property type="molecule type" value="Genomic_DNA"/>
</dbReference>
<evidence type="ECO:0000256" key="4">
    <source>
        <dbReference type="ARBA" id="ARBA00022792"/>
    </source>
</evidence>
<dbReference type="OrthoDB" id="4087899at2759"/>
<feature type="region of interest" description="Disordered" evidence="8">
    <location>
        <begin position="117"/>
        <end position="170"/>
    </location>
</feature>
<feature type="compositionally biased region" description="Low complexity" evidence="8">
    <location>
        <begin position="123"/>
        <end position="155"/>
    </location>
</feature>
<comment type="subcellular location">
    <subcellularLocation>
        <location evidence="1">Mitochondrion inner membrane</location>
        <topology evidence="1">Multi-pass membrane protein</topology>
    </subcellularLocation>
</comment>
<gene>
    <name evidence="9" type="ORF">AWJ20_3777</name>
</gene>
<name>A0A167BYH7_9ASCO</name>
<evidence type="ECO:0000256" key="2">
    <source>
        <dbReference type="ARBA" id="ARBA00009782"/>
    </source>
</evidence>
<dbReference type="InterPro" id="IPR013911">
    <property type="entry name" value="i-AAA_Mgr1"/>
</dbReference>
<dbReference type="Pfam" id="PF08602">
    <property type="entry name" value="Mgr1"/>
    <property type="match status" value="1"/>
</dbReference>
<evidence type="ECO:0000256" key="6">
    <source>
        <dbReference type="ARBA" id="ARBA00023128"/>
    </source>
</evidence>
<dbReference type="GO" id="GO:0005743">
    <property type="term" value="C:mitochondrial inner membrane"/>
    <property type="evidence" value="ECO:0007669"/>
    <property type="project" value="UniProtKB-SubCell"/>
</dbReference>
<evidence type="ECO:0000256" key="7">
    <source>
        <dbReference type="ARBA" id="ARBA00023136"/>
    </source>
</evidence>
<keyword evidence="5" id="KW-1133">Transmembrane helix</keyword>
<protein>
    <submittedName>
        <fullName evidence="9">Uncharacterized protein</fullName>
    </submittedName>
</protein>
<evidence type="ECO:0000313" key="9">
    <source>
        <dbReference type="EMBL" id="ANB10983.1"/>
    </source>
</evidence>
<dbReference type="RefSeq" id="XP_018733460.1">
    <property type="nucleotide sequence ID" value="XM_018880806.1"/>
</dbReference>
<evidence type="ECO:0000256" key="8">
    <source>
        <dbReference type="SAM" id="MobiDB-lite"/>
    </source>
</evidence>
<reference evidence="9 10" key="1">
    <citation type="submission" date="2016-02" db="EMBL/GenBank/DDBJ databases">
        <title>Complete genome sequence and transcriptome regulation of the pentose utilising yeast Sugiyamaella lignohabitans.</title>
        <authorList>
            <person name="Bellasio M."/>
            <person name="Peymann A."/>
            <person name="Valli M."/>
            <person name="Sipitzky M."/>
            <person name="Graf A."/>
            <person name="Sauer M."/>
            <person name="Marx H."/>
            <person name="Mattanovich D."/>
        </authorList>
    </citation>
    <scope>NUCLEOTIDE SEQUENCE [LARGE SCALE GENOMIC DNA]</scope>
    <source>
        <strain evidence="9 10">CBS 10342</strain>
    </source>
</reference>
<keyword evidence="10" id="KW-1185">Reference proteome</keyword>
<dbReference type="AlphaFoldDB" id="A0A167BYH7"/>
<organism evidence="9 10">
    <name type="scientific">Sugiyamaella lignohabitans</name>
    <dbReference type="NCBI Taxonomy" id="796027"/>
    <lineage>
        <taxon>Eukaryota</taxon>
        <taxon>Fungi</taxon>
        <taxon>Dikarya</taxon>
        <taxon>Ascomycota</taxon>
        <taxon>Saccharomycotina</taxon>
        <taxon>Dipodascomycetes</taxon>
        <taxon>Dipodascales</taxon>
        <taxon>Trichomonascaceae</taxon>
        <taxon>Sugiyamaella</taxon>
    </lineage>
</organism>